<dbReference type="SUPFAM" id="SSF81321">
    <property type="entry name" value="Family A G protein-coupled receptor-like"/>
    <property type="match status" value="1"/>
</dbReference>
<reference evidence="2" key="2">
    <citation type="submission" date="2020-09" db="EMBL/GenBank/DDBJ databases">
        <authorList>
            <person name="Kikuchi T."/>
        </authorList>
    </citation>
    <scope>NUCLEOTIDE SEQUENCE</scope>
    <source>
        <strain evidence="2">Ka4C1</strain>
    </source>
</reference>
<dbReference type="PANTHER" id="PTHR22943">
    <property type="entry name" value="7-TRANSMEMBRANE DOMAIN RECEPTOR C.ELEGANS"/>
    <property type="match status" value="1"/>
</dbReference>
<sequence>MYKDYRYYVSDTEAEEWLRIHLLNSVFIITTAYIVTYVYYRKTQKYLQRYEANVRPATLKAQKQVGMILALQALYPMIVLGIPIIIGNLVPIIGINSSTLGNVLISIVHTTPILNAVSIIIFVPSYRRATVACFQAVYKCKLDECKSNSVYNVSDKDVHPRSTTMGTTA</sequence>
<protein>
    <submittedName>
        <fullName evidence="2">(pine wood nematode) hypothetical protein</fullName>
    </submittedName>
</protein>
<evidence type="ECO:0000256" key="1">
    <source>
        <dbReference type="SAM" id="Phobius"/>
    </source>
</evidence>
<feature type="transmembrane region" description="Helical" evidence="1">
    <location>
        <begin position="73"/>
        <end position="94"/>
    </location>
</feature>
<dbReference type="SMR" id="A0A1I7SQJ3"/>
<dbReference type="Proteomes" id="UP000582659">
    <property type="component" value="Unassembled WGS sequence"/>
</dbReference>
<dbReference type="Proteomes" id="UP000659654">
    <property type="component" value="Unassembled WGS sequence"/>
</dbReference>
<dbReference type="Proteomes" id="UP000095284">
    <property type="component" value="Unplaced"/>
</dbReference>
<organism evidence="3 5">
    <name type="scientific">Bursaphelenchus xylophilus</name>
    <name type="common">Pinewood nematode worm</name>
    <name type="synonym">Aphelenchoides xylophilus</name>
    <dbReference type="NCBI Taxonomy" id="6326"/>
    <lineage>
        <taxon>Eukaryota</taxon>
        <taxon>Metazoa</taxon>
        <taxon>Ecdysozoa</taxon>
        <taxon>Nematoda</taxon>
        <taxon>Chromadorea</taxon>
        <taxon>Rhabditida</taxon>
        <taxon>Tylenchina</taxon>
        <taxon>Tylenchomorpha</taxon>
        <taxon>Aphelenchoidea</taxon>
        <taxon>Aphelenchoididae</taxon>
        <taxon>Bursaphelenchus</taxon>
    </lineage>
</organism>
<name>A0A1I7SQJ3_BURXY</name>
<keyword evidence="1" id="KW-1133">Transmembrane helix</keyword>
<evidence type="ECO:0000313" key="3">
    <source>
        <dbReference type="Proteomes" id="UP000095284"/>
    </source>
</evidence>
<gene>
    <name evidence="2" type="ORF">BXYJ_LOCUS7336</name>
</gene>
<proteinExistence type="predicted"/>
<dbReference type="WBParaSite" id="BXY_1530500.1">
    <property type="protein sequence ID" value="BXY_1530500.1"/>
    <property type="gene ID" value="BXY_1530500"/>
</dbReference>
<keyword evidence="1" id="KW-0812">Transmembrane</keyword>
<keyword evidence="1" id="KW-0472">Membrane</keyword>
<evidence type="ECO:0000313" key="2">
    <source>
        <dbReference type="EMBL" id="CAD5222368.1"/>
    </source>
</evidence>
<evidence type="ECO:0000313" key="4">
    <source>
        <dbReference type="Proteomes" id="UP000659654"/>
    </source>
</evidence>
<reference evidence="5" key="1">
    <citation type="submission" date="2016-11" db="UniProtKB">
        <authorList>
            <consortium name="WormBaseParasite"/>
        </authorList>
    </citation>
    <scope>IDENTIFICATION</scope>
</reference>
<accession>A0A1I7SQJ3</accession>
<dbReference type="EMBL" id="CAJFDI010000003">
    <property type="protein sequence ID" value="CAD5222368.1"/>
    <property type="molecule type" value="Genomic_DNA"/>
</dbReference>
<evidence type="ECO:0000313" key="5">
    <source>
        <dbReference type="WBParaSite" id="BXY_1530500.1"/>
    </source>
</evidence>
<feature type="transmembrane region" description="Helical" evidence="1">
    <location>
        <begin position="20"/>
        <end position="40"/>
    </location>
</feature>
<dbReference type="AlphaFoldDB" id="A0A1I7SQJ3"/>
<dbReference type="InterPro" id="IPR019428">
    <property type="entry name" value="7TM_GPCR_serpentine_rcpt_Str"/>
</dbReference>
<feature type="transmembrane region" description="Helical" evidence="1">
    <location>
        <begin position="100"/>
        <end position="123"/>
    </location>
</feature>
<dbReference type="PANTHER" id="PTHR22943:SF248">
    <property type="entry name" value="SEVEN TM RECEPTOR"/>
    <property type="match status" value="1"/>
</dbReference>
<dbReference type="Pfam" id="PF10326">
    <property type="entry name" value="7TM_GPCR_Str"/>
    <property type="match status" value="1"/>
</dbReference>
<keyword evidence="4" id="KW-1185">Reference proteome</keyword>
<dbReference type="EMBL" id="CAJFCV020000003">
    <property type="protein sequence ID" value="CAG9109986.1"/>
    <property type="molecule type" value="Genomic_DNA"/>
</dbReference>
<dbReference type="OrthoDB" id="5788320at2759"/>